<gene>
    <name evidence="2" type="ORF">BSZ36_15315</name>
</gene>
<dbReference type="Pfam" id="PF13620">
    <property type="entry name" value="CarboxypepD_reg"/>
    <property type="match status" value="1"/>
</dbReference>
<protein>
    <recommendedName>
        <fullName evidence="4">Carboxypeptidase regulatory-like domain-containing protein</fullName>
    </recommendedName>
</protein>
<comment type="caution">
    <text evidence="2">The sequence shown here is derived from an EMBL/GenBank/DDBJ whole genome shotgun (WGS) entry which is preliminary data.</text>
</comment>
<sequence>MRSVLLFGLVCTLALTLSACKDGVVDIERFGSIQGTVIDFDTGAPIPSAGITTSPATDAITADADGQFTINAALVGTYTLTATRVGYDPGTVTVAVRDGAMTRATVFLREEDDDNGTSTDPDFGAEVLGFTNEPFTQDSSFVTVEYRALNRGDVDIASYEIYFRIETDRGPFYQEVQGTDLGVGERDLGTFRKRLLGATAQSVIIDDTDTNGLADPVRSNRASR</sequence>
<feature type="signal peptide" evidence="1">
    <location>
        <begin position="1"/>
        <end position="21"/>
    </location>
</feature>
<dbReference type="SUPFAM" id="SSF49452">
    <property type="entry name" value="Starch-binding domain-like"/>
    <property type="match status" value="1"/>
</dbReference>
<organism evidence="2 3">
    <name type="scientific">Rubricoccus marinus</name>
    <dbReference type="NCBI Taxonomy" id="716817"/>
    <lineage>
        <taxon>Bacteria</taxon>
        <taxon>Pseudomonadati</taxon>
        <taxon>Rhodothermota</taxon>
        <taxon>Rhodothermia</taxon>
        <taxon>Rhodothermales</taxon>
        <taxon>Rubricoccaceae</taxon>
        <taxon>Rubricoccus</taxon>
    </lineage>
</organism>
<feature type="chain" id="PRO_5012311265" description="Carboxypeptidase regulatory-like domain-containing protein" evidence="1">
    <location>
        <begin position="22"/>
        <end position="224"/>
    </location>
</feature>
<dbReference type="InParanoid" id="A0A259U323"/>
<name>A0A259U323_9BACT</name>
<reference evidence="2 3" key="1">
    <citation type="submission" date="2016-11" db="EMBL/GenBank/DDBJ databases">
        <title>Study of marine rhodopsin-containing bacteria.</title>
        <authorList>
            <person name="Yoshizawa S."/>
            <person name="Kumagai Y."/>
            <person name="Kogure K."/>
        </authorList>
    </citation>
    <scope>NUCLEOTIDE SEQUENCE [LARGE SCALE GENOMIC DNA]</scope>
    <source>
        <strain evidence="2 3">SG-29</strain>
    </source>
</reference>
<dbReference type="OrthoDB" id="1524685at2"/>
<dbReference type="EMBL" id="MQWB01000001">
    <property type="protein sequence ID" value="OZC04228.1"/>
    <property type="molecule type" value="Genomic_DNA"/>
</dbReference>
<dbReference type="Proteomes" id="UP000216446">
    <property type="component" value="Unassembled WGS sequence"/>
</dbReference>
<evidence type="ECO:0000256" key="1">
    <source>
        <dbReference type="SAM" id="SignalP"/>
    </source>
</evidence>
<evidence type="ECO:0000313" key="2">
    <source>
        <dbReference type="EMBL" id="OZC04228.1"/>
    </source>
</evidence>
<keyword evidence="1" id="KW-0732">Signal</keyword>
<evidence type="ECO:0008006" key="4">
    <source>
        <dbReference type="Google" id="ProtNLM"/>
    </source>
</evidence>
<dbReference type="PROSITE" id="PS51257">
    <property type="entry name" value="PROKAR_LIPOPROTEIN"/>
    <property type="match status" value="1"/>
</dbReference>
<dbReference type="Gene3D" id="2.60.40.1120">
    <property type="entry name" value="Carboxypeptidase-like, regulatory domain"/>
    <property type="match status" value="1"/>
</dbReference>
<proteinExistence type="predicted"/>
<dbReference type="RefSeq" id="WP_094550471.1">
    <property type="nucleotide sequence ID" value="NZ_MQWB01000001.1"/>
</dbReference>
<dbReference type="GO" id="GO:0030246">
    <property type="term" value="F:carbohydrate binding"/>
    <property type="evidence" value="ECO:0007669"/>
    <property type="project" value="InterPro"/>
</dbReference>
<dbReference type="AlphaFoldDB" id="A0A259U323"/>
<accession>A0A259U323</accession>
<dbReference type="InterPro" id="IPR013784">
    <property type="entry name" value="Carb-bd-like_fold"/>
</dbReference>
<evidence type="ECO:0000313" key="3">
    <source>
        <dbReference type="Proteomes" id="UP000216446"/>
    </source>
</evidence>
<keyword evidence="3" id="KW-1185">Reference proteome</keyword>